<protein>
    <submittedName>
        <fullName evidence="3">Aldo/keto reductase</fullName>
    </submittedName>
</protein>
<evidence type="ECO:0000256" key="1">
    <source>
        <dbReference type="ARBA" id="ARBA00023002"/>
    </source>
</evidence>
<evidence type="ECO:0000313" key="3">
    <source>
        <dbReference type="EMBL" id="QGM45430.1"/>
    </source>
</evidence>
<dbReference type="RefSeq" id="WP_136495712.1">
    <property type="nucleotide sequence ID" value="NZ_CP046052.1"/>
</dbReference>
<evidence type="ECO:0000259" key="2">
    <source>
        <dbReference type="Pfam" id="PF00248"/>
    </source>
</evidence>
<proteinExistence type="predicted"/>
<dbReference type="Proteomes" id="UP000309061">
    <property type="component" value="Chromosome"/>
</dbReference>
<dbReference type="PANTHER" id="PTHR43364">
    <property type="entry name" value="NADH-SPECIFIC METHYLGLYOXAL REDUCTASE-RELATED"/>
    <property type="match status" value="1"/>
</dbReference>
<dbReference type="KEGG" id="mhey:H2LOC_006810"/>
<reference evidence="3 4" key="1">
    <citation type="submission" date="2019-11" db="EMBL/GenBank/DDBJ databases">
        <title>The genome sequence of Methylocystis heyeri.</title>
        <authorList>
            <person name="Oshkin I.Y."/>
            <person name="Miroshnikov K."/>
            <person name="Dedysh S.N."/>
        </authorList>
    </citation>
    <scope>NUCLEOTIDE SEQUENCE [LARGE SCALE GENOMIC DNA]</scope>
    <source>
        <strain evidence="3 4">H2</strain>
    </source>
</reference>
<dbReference type="PRINTS" id="PR00069">
    <property type="entry name" value="ALDKETRDTASE"/>
</dbReference>
<sequence>MQRRRLGATGLSCVPLALGCHVFGWTADRAASWSILDAFVDRGGSLIDTADTYSTWVPGHCGGESESIIGDWLKASGKRDRVLIATKLGGDMPGVGRGLSKAHILRSAEDSLRRLKTDCIDLYQAHFDDAFTPLEETLEAFSTLVKSGKARAIGCSNYSAPRLAEALRIARASGLPHYGVVQPHYSLVTRGFYEGGLERLCVAENLGVIPFRPLEAGFLTGKYRSLDDVKRAARGAVVARILDDRSLDILRETEAAARRLGASPAQIALAWLLTRPAVAAPIVSFTSLEQLEEAFGSLKVTLDARTLARLELISA</sequence>
<dbReference type="AlphaFoldDB" id="A0A6B8KG77"/>
<dbReference type="InterPro" id="IPR023210">
    <property type="entry name" value="NADP_OxRdtase_dom"/>
</dbReference>
<dbReference type="GO" id="GO:0016491">
    <property type="term" value="F:oxidoreductase activity"/>
    <property type="evidence" value="ECO:0007669"/>
    <property type="project" value="UniProtKB-KW"/>
</dbReference>
<keyword evidence="1" id="KW-0560">Oxidoreductase</keyword>
<dbReference type="OrthoDB" id="9803483at2"/>
<dbReference type="InterPro" id="IPR050523">
    <property type="entry name" value="AKR_Detox_Biosynth"/>
</dbReference>
<name>A0A6B8KG77_9HYPH</name>
<dbReference type="InterPro" id="IPR020471">
    <property type="entry name" value="AKR"/>
</dbReference>
<dbReference type="CDD" id="cd19081">
    <property type="entry name" value="AKR_AKR9C1"/>
    <property type="match status" value="1"/>
</dbReference>
<dbReference type="PANTHER" id="PTHR43364:SF6">
    <property type="entry name" value="OXIDOREDUCTASE-RELATED"/>
    <property type="match status" value="1"/>
</dbReference>
<organism evidence="3 4">
    <name type="scientific">Methylocystis heyeri</name>
    <dbReference type="NCBI Taxonomy" id="391905"/>
    <lineage>
        <taxon>Bacteria</taxon>
        <taxon>Pseudomonadati</taxon>
        <taxon>Pseudomonadota</taxon>
        <taxon>Alphaproteobacteria</taxon>
        <taxon>Hyphomicrobiales</taxon>
        <taxon>Methylocystaceae</taxon>
        <taxon>Methylocystis</taxon>
    </lineage>
</organism>
<gene>
    <name evidence="3" type="ORF">H2LOC_006810</name>
</gene>
<dbReference type="EMBL" id="CP046052">
    <property type="protein sequence ID" value="QGM45430.1"/>
    <property type="molecule type" value="Genomic_DNA"/>
</dbReference>
<evidence type="ECO:0000313" key="4">
    <source>
        <dbReference type="Proteomes" id="UP000309061"/>
    </source>
</evidence>
<dbReference type="Gene3D" id="3.20.20.100">
    <property type="entry name" value="NADP-dependent oxidoreductase domain"/>
    <property type="match status" value="1"/>
</dbReference>
<dbReference type="Pfam" id="PF00248">
    <property type="entry name" value="Aldo_ket_red"/>
    <property type="match status" value="1"/>
</dbReference>
<dbReference type="GO" id="GO:0005829">
    <property type="term" value="C:cytosol"/>
    <property type="evidence" value="ECO:0007669"/>
    <property type="project" value="UniProtKB-ARBA"/>
</dbReference>
<dbReference type="InterPro" id="IPR036812">
    <property type="entry name" value="NAD(P)_OxRdtase_dom_sf"/>
</dbReference>
<dbReference type="FunFam" id="3.20.20.100:FF:000004">
    <property type="entry name" value="Oxidoreductase, aldo/keto reductase"/>
    <property type="match status" value="1"/>
</dbReference>
<feature type="domain" description="NADP-dependent oxidoreductase" evidence="2">
    <location>
        <begin position="16"/>
        <end position="311"/>
    </location>
</feature>
<keyword evidence="4" id="KW-1185">Reference proteome</keyword>
<dbReference type="SUPFAM" id="SSF51430">
    <property type="entry name" value="NAD(P)-linked oxidoreductase"/>
    <property type="match status" value="1"/>
</dbReference>
<accession>A0A6B8KG77</accession>
<dbReference type="PROSITE" id="PS51257">
    <property type="entry name" value="PROKAR_LIPOPROTEIN"/>
    <property type="match status" value="1"/>
</dbReference>